<proteinExistence type="predicted"/>
<protein>
    <submittedName>
        <fullName evidence="2">Uncharacterized protein</fullName>
    </submittedName>
</protein>
<keyword evidence="1" id="KW-1133">Transmembrane helix</keyword>
<evidence type="ECO:0000313" key="3">
    <source>
        <dbReference type="Proteomes" id="UP000289996"/>
    </source>
</evidence>
<dbReference type="AlphaFoldDB" id="A0A660E6V1"/>
<dbReference type="RefSeq" id="WP_130847179.1">
    <property type="nucleotide sequence ID" value="NZ_UYIE01000119.1"/>
</dbReference>
<reference evidence="2 3" key="1">
    <citation type="submission" date="2018-11" db="EMBL/GenBank/DDBJ databases">
        <authorList>
            <person name="Wuyts S."/>
        </authorList>
    </citation>
    <scope>NUCLEOTIDE SEQUENCE [LARGE SCALE GENOMIC DNA]</scope>
    <source>
        <strain evidence="2">Lactobacillus mudanjiangensis AMBF249</strain>
    </source>
</reference>
<accession>A0A660E6V1</accession>
<evidence type="ECO:0000313" key="2">
    <source>
        <dbReference type="EMBL" id="VDG28015.1"/>
    </source>
</evidence>
<feature type="transmembrane region" description="Helical" evidence="1">
    <location>
        <begin position="63"/>
        <end position="84"/>
    </location>
</feature>
<organism evidence="2 3">
    <name type="scientific">Lactiplantibacillus mudanjiangensis</name>
    <dbReference type="NCBI Taxonomy" id="1296538"/>
    <lineage>
        <taxon>Bacteria</taxon>
        <taxon>Bacillati</taxon>
        <taxon>Bacillota</taxon>
        <taxon>Bacilli</taxon>
        <taxon>Lactobacillales</taxon>
        <taxon>Lactobacillaceae</taxon>
        <taxon>Lactiplantibacillus</taxon>
    </lineage>
</organism>
<evidence type="ECO:0000256" key="1">
    <source>
        <dbReference type="SAM" id="Phobius"/>
    </source>
</evidence>
<feature type="transmembrane region" description="Helical" evidence="1">
    <location>
        <begin position="37"/>
        <end position="57"/>
    </location>
</feature>
<keyword evidence="1" id="KW-0472">Membrane</keyword>
<sequence>MPISFVNVIAHYLYGFDPEITQSQTTEIQQSQQKLSLYLDLYLSLSLLAALITAIWFHKGTWLILGLAVIMTIVFVGRWVVSLIRDLTPATPIKRTWRYTLRRLLCSTIFIFLISPFVYTIFDIGWRNQDFWPSIFDNLDRSILVAIVWIFLNLLTSLRHAFKKRATKRAN</sequence>
<name>A0A660E6V1_9LACO</name>
<keyword evidence="3" id="KW-1185">Reference proteome</keyword>
<feature type="transmembrane region" description="Helical" evidence="1">
    <location>
        <begin position="142"/>
        <end position="162"/>
    </location>
</feature>
<dbReference type="Proteomes" id="UP000289996">
    <property type="component" value="Unassembled WGS sequence"/>
</dbReference>
<feature type="transmembrane region" description="Helical" evidence="1">
    <location>
        <begin position="104"/>
        <end position="122"/>
    </location>
</feature>
<gene>
    <name evidence="2" type="ORF">MUDAN_MDHGFNIF_02821</name>
</gene>
<keyword evidence="1" id="KW-0812">Transmembrane</keyword>
<dbReference type="EMBL" id="UYIG01000079">
    <property type="protein sequence ID" value="VDG28015.1"/>
    <property type="molecule type" value="Genomic_DNA"/>
</dbReference>